<comment type="caution">
    <text evidence="8">The sequence shown here is derived from an EMBL/GenBank/DDBJ whole genome shotgun (WGS) entry which is preliminary data.</text>
</comment>
<feature type="domain" description="FHA" evidence="7">
    <location>
        <begin position="377"/>
        <end position="429"/>
    </location>
</feature>
<keyword evidence="5" id="KW-0472">Membrane</keyword>
<reference evidence="8" key="1">
    <citation type="submission" date="2020-10" db="EMBL/GenBank/DDBJ databases">
        <authorList>
            <person name="Gilroy R."/>
        </authorList>
    </citation>
    <scope>NUCLEOTIDE SEQUENCE</scope>
    <source>
        <strain evidence="8">13361</strain>
    </source>
</reference>
<dbReference type="SUPFAM" id="SSF50494">
    <property type="entry name" value="Trypsin-like serine proteases"/>
    <property type="match status" value="1"/>
</dbReference>
<dbReference type="Gene3D" id="2.40.10.10">
    <property type="entry name" value="Trypsin-like serine proteases"/>
    <property type="match status" value="1"/>
</dbReference>
<keyword evidence="5" id="KW-0812">Transmembrane</keyword>
<dbReference type="PANTHER" id="PTHR43343:SF3">
    <property type="entry name" value="PROTEASE DO-LIKE 8, CHLOROPLASTIC"/>
    <property type="match status" value="1"/>
</dbReference>
<proteinExistence type="inferred from homology"/>
<evidence type="ECO:0000256" key="2">
    <source>
        <dbReference type="ARBA" id="ARBA00022670"/>
    </source>
</evidence>
<dbReference type="GO" id="GO:0006508">
    <property type="term" value="P:proteolysis"/>
    <property type="evidence" value="ECO:0007669"/>
    <property type="project" value="UniProtKB-KW"/>
</dbReference>
<keyword evidence="5" id="KW-1133">Transmembrane helix</keyword>
<dbReference type="PANTHER" id="PTHR43343">
    <property type="entry name" value="PEPTIDASE S12"/>
    <property type="match status" value="1"/>
</dbReference>
<dbReference type="AlphaFoldDB" id="A0A9D0Z5T0"/>
<keyword evidence="6" id="KW-0732">Signal</keyword>
<dbReference type="InterPro" id="IPR000253">
    <property type="entry name" value="FHA_dom"/>
</dbReference>
<gene>
    <name evidence="8" type="ORF">IAB74_08070</name>
</gene>
<dbReference type="Proteomes" id="UP000886796">
    <property type="component" value="Unassembled WGS sequence"/>
</dbReference>
<feature type="signal peptide" evidence="6">
    <location>
        <begin position="1"/>
        <end position="22"/>
    </location>
</feature>
<name>A0A9D0Z5T0_9FIRM</name>
<dbReference type="InterPro" id="IPR043504">
    <property type="entry name" value="Peptidase_S1_PA_chymotrypsin"/>
</dbReference>
<evidence type="ECO:0000256" key="4">
    <source>
        <dbReference type="SAM" id="MobiDB-lite"/>
    </source>
</evidence>
<reference evidence="8" key="2">
    <citation type="journal article" date="2021" name="PeerJ">
        <title>Extensive microbial diversity within the chicken gut microbiome revealed by metagenomics and culture.</title>
        <authorList>
            <person name="Gilroy R."/>
            <person name="Ravi A."/>
            <person name="Getino M."/>
            <person name="Pursley I."/>
            <person name="Horton D.L."/>
            <person name="Alikhan N.F."/>
            <person name="Baker D."/>
            <person name="Gharbi K."/>
            <person name="Hall N."/>
            <person name="Watson M."/>
            <person name="Adriaenssens E.M."/>
            <person name="Foster-Nyarko E."/>
            <person name="Jarju S."/>
            <person name="Secka A."/>
            <person name="Antonio M."/>
            <person name="Oren A."/>
            <person name="Chaudhuri R.R."/>
            <person name="La Ragione R."/>
            <person name="Hildebrand F."/>
            <person name="Pallen M.J."/>
        </authorList>
    </citation>
    <scope>NUCLEOTIDE SEQUENCE</scope>
    <source>
        <strain evidence="8">13361</strain>
    </source>
</reference>
<evidence type="ECO:0000256" key="1">
    <source>
        <dbReference type="ARBA" id="ARBA00010541"/>
    </source>
</evidence>
<dbReference type="Gene3D" id="2.60.200.20">
    <property type="match status" value="1"/>
</dbReference>
<dbReference type="SMART" id="SM00240">
    <property type="entry name" value="FHA"/>
    <property type="match status" value="1"/>
</dbReference>
<dbReference type="Gene3D" id="2.40.10.120">
    <property type="match status" value="1"/>
</dbReference>
<sequence length="461" mass="49550">MKRRMAIFLVVLCLVLSVPVMVAGKDQTPAQAANGVVQVYAETTLSDGMVYAGVGSAFGVGKIGEETDIFITNRHVVTAANQDGSLTQSQRVYLMLEENSYSTTVRAVESEGQLYTVDALPPIYDIQTERMVACDVLYISPDFDFAVLQARERVPGRVALELAAGAETLGVGQQVYALGFPALSDDVSTATGWEFSGNYFPNGNQQLPIYTYTQSYNSRVSDVTVTTGVVSRFTTMASEGDVQVIQHDATIHGGNSGGPLINSQGKVVGVNTYTANATESLNYAIYIDYVRQALDELGIDYNVRSSWGWIAIVVVALAAVGAGVWFVLRKKGSGKPRAGAPVYRTPQPQTVPGDSGFRIQGVSGYFGGKRYAVNHVVRLGRDPQMNQLVYPQDVKGISRVHCELTVVEGKLYLKDAGSSYGTYLGGGQRLAANQAVELKPGDRFSLASQQETFVVDVKGGV</sequence>
<dbReference type="GO" id="GO:0008233">
    <property type="term" value="F:peptidase activity"/>
    <property type="evidence" value="ECO:0007669"/>
    <property type="project" value="UniProtKB-KW"/>
</dbReference>
<evidence type="ECO:0000256" key="3">
    <source>
        <dbReference type="ARBA" id="ARBA00022801"/>
    </source>
</evidence>
<keyword evidence="2" id="KW-0645">Protease</keyword>
<dbReference type="CDD" id="cd00060">
    <property type="entry name" value="FHA"/>
    <property type="match status" value="1"/>
</dbReference>
<evidence type="ECO:0000313" key="9">
    <source>
        <dbReference type="Proteomes" id="UP000886796"/>
    </source>
</evidence>
<dbReference type="Pfam" id="PF13365">
    <property type="entry name" value="Trypsin_2"/>
    <property type="match status" value="1"/>
</dbReference>
<dbReference type="SUPFAM" id="SSF49879">
    <property type="entry name" value="SMAD/FHA domain"/>
    <property type="match status" value="1"/>
</dbReference>
<feature type="chain" id="PRO_5039522349" evidence="6">
    <location>
        <begin position="23"/>
        <end position="461"/>
    </location>
</feature>
<accession>A0A9D0Z5T0</accession>
<dbReference type="InterPro" id="IPR009003">
    <property type="entry name" value="Peptidase_S1_PA"/>
</dbReference>
<dbReference type="PROSITE" id="PS50006">
    <property type="entry name" value="FHA_DOMAIN"/>
    <property type="match status" value="1"/>
</dbReference>
<dbReference type="Pfam" id="PF00498">
    <property type="entry name" value="FHA"/>
    <property type="match status" value="1"/>
</dbReference>
<organism evidence="8 9">
    <name type="scientific">Candidatus Faecousia excrementigallinarum</name>
    <dbReference type="NCBI Taxonomy" id="2840806"/>
    <lineage>
        <taxon>Bacteria</taxon>
        <taxon>Bacillati</taxon>
        <taxon>Bacillota</taxon>
        <taxon>Clostridia</taxon>
        <taxon>Eubacteriales</taxon>
        <taxon>Oscillospiraceae</taxon>
        <taxon>Faecousia</taxon>
    </lineage>
</organism>
<evidence type="ECO:0000259" key="7">
    <source>
        <dbReference type="PROSITE" id="PS50006"/>
    </source>
</evidence>
<protein>
    <submittedName>
        <fullName evidence="8">Trypsin-like peptidase domain-containing protein</fullName>
    </submittedName>
</protein>
<keyword evidence="3" id="KW-0378">Hydrolase</keyword>
<evidence type="ECO:0000256" key="5">
    <source>
        <dbReference type="SAM" id="Phobius"/>
    </source>
</evidence>
<evidence type="ECO:0000256" key="6">
    <source>
        <dbReference type="SAM" id="SignalP"/>
    </source>
</evidence>
<dbReference type="EMBL" id="DVFK01000110">
    <property type="protein sequence ID" value="HIQ68445.1"/>
    <property type="molecule type" value="Genomic_DNA"/>
</dbReference>
<dbReference type="InterPro" id="IPR051201">
    <property type="entry name" value="Chloro_Bact_Ser_Proteases"/>
</dbReference>
<dbReference type="InterPro" id="IPR008984">
    <property type="entry name" value="SMAD_FHA_dom_sf"/>
</dbReference>
<comment type="similarity">
    <text evidence="1">Belongs to the peptidase S1C family.</text>
</comment>
<evidence type="ECO:0000313" key="8">
    <source>
        <dbReference type="EMBL" id="HIQ68445.1"/>
    </source>
</evidence>
<feature type="region of interest" description="Disordered" evidence="4">
    <location>
        <begin position="333"/>
        <end position="354"/>
    </location>
</feature>
<feature type="transmembrane region" description="Helical" evidence="5">
    <location>
        <begin position="307"/>
        <end position="328"/>
    </location>
</feature>